<evidence type="ECO:0000256" key="1">
    <source>
        <dbReference type="SAM" id="MobiDB-lite"/>
    </source>
</evidence>
<accession>A0A5C8HVD9</accession>
<comment type="caution">
    <text evidence="2">The sequence shown here is derived from an EMBL/GenBank/DDBJ whole genome shotgun (WGS) entry which is preliminary data.</text>
</comment>
<name>A0A5C8HVD9_9MICO</name>
<sequence length="67" mass="7147">MTDTEPTDDGMSDAEKRHDQLTSAPESTEADAAPRIDVTEHDGVKRIDVRDDAAVRPGPGTPEADGE</sequence>
<dbReference type="EMBL" id="VRSV01000002">
    <property type="protein sequence ID" value="TXK09868.1"/>
    <property type="molecule type" value="Genomic_DNA"/>
</dbReference>
<dbReference type="Proteomes" id="UP000321034">
    <property type="component" value="Unassembled WGS sequence"/>
</dbReference>
<organism evidence="2 3">
    <name type="scientific">Microbacterium hatanonis</name>
    <dbReference type="NCBI Taxonomy" id="404366"/>
    <lineage>
        <taxon>Bacteria</taxon>
        <taxon>Bacillati</taxon>
        <taxon>Actinomycetota</taxon>
        <taxon>Actinomycetes</taxon>
        <taxon>Micrococcales</taxon>
        <taxon>Microbacteriaceae</taxon>
        <taxon>Microbacterium</taxon>
    </lineage>
</organism>
<dbReference type="RefSeq" id="WP_147895069.1">
    <property type="nucleotide sequence ID" value="NZ_BAAANR010000001.1"/>
</dbReference>
<keyword evidence="3" id="KW-1185">Reference proteome</keyword>
<dbReference type="OrthoDB" id="5120364at2"/>
<feature type="region of interest" description="Disordered" evidence="1">
    <location>
        <begin position="1"/>
        <end position="67"/>
    </location>
</feature>
<evidence type="ECO:0000313" key="2">
    <source>
        <dbReference type="EMBL" id="TXK09868.1"/>
    </source>
</evidence>
<evidence type="ECO:0000313" key="3">
    <source>
        <dbReference type="Proteomes" id="UP000321034"/>
    </source>
</evidence>
<gene>
    <name evidence="2" type="ORF">FVP77_13365</name>
</gene>
<dbReference type="AlphaFoldDB" id="A0A5C8HVD9"/>
<feature type="compositionally biased region" description="Basic and acidic residues" evidence="1">
    <location>
        <begin position="32"/>
        <end position="54"/>
    </location>
</feature>
<reference evidence="2 3" key="1">
    <citation type="submission" date="2019-08" db="EMBL/GenBank/DDBJ databases">
        <authorList>
            <person name="Dong K."/>
        </authorList>
    </citation>
    <scope>NUCLEOTIDE SEQUENCE [LARGE SCALE GENOMIC DNA]</scope>
    <source>
        <strain evidence="2 3">JCM14558</strain>
    </source>
</reference>
<proteinExistence type="predicted"/>
<feature type="compositionally biased region" description="Acidic residues" evidence="1">
    <location>
        <begin position="1"/>
        <end position="12"/>
    </location>
</feature>
<protein>
    <submittedName>
        <fullName evidence="2">Multidrug transporter</fullName>
    </submittedName>
</protein>